<evidence type="ECO:0000313" key="2">
    <source>
        <dbReference type="Proteomes" id="UP000555564"/>
    </source>
</evidence>
<organism evidence="1 2">
    <name type="scientific">Sphaerisporangium rubeum</name>
    <dbReference type="NCBI Taxonomy" id="321317"/>
    <lineage>
        <taxon>Bacteria</taxon>
        <taxon>Bacillati</taxon>
        <taxon>Actinomycetota</taxon>
        <taxon>Actinomycetes</taxon>
        <taxon>Streptosporangiales</taxon>
        <taxon>Streptosporangiaceae</taxon>
        <taxon>Sphaerisporangium</taxon>
    </lineage>
</organism>
<gene>
    <name evidence="1" type="ORF">BJ992_001596</name>
</gene>
<evidence type="ECO:0000313" key="1">
    <source>
        <dbReference type="EMBL" id="MBB6472165.1"/>
    </source>
</evidence>
<dbReference type="AlphaFoldDB" id="A0A7X0IBR5"/>
<evidence type="ECO:0008006" key="3">
    <source>
        <dbReference type="Google" id="ProtNLM"/>
    </source>
</evidence>
<reference evidence="1 2" key="1">
    <citation type="submission" date="2020-08" db="EMBL/GenBank/DDBJ databases">
        <title>Sequencing the genomes of 1000 actinobacteria strains.</title>
        <authorList>
            <person name="Klenk H.-P."/>
        </authorList>
    </citation>
    <scope>NUCLEOTIDE SEQUENCE [LARGE SCALE GENOMIC DNA]</scope>
    <source>
        <strain evidence="1 2">DSM 44936</strain>
    </source>
</reference>
<keyword evidence="2" id="KW-1185">Reference proteome</keyword>
<dbReference type="RefSeq" id="WP_184979264.1">
    <property type="nucleotide sequence ID" value="NZ_BAAALO010000017.1"/>
</dbReference>
<name>A0A7X0IBR5_9ACTN</name>
<proteinExistence type="predicted"/>
<accession>A0A7X0IBR5</accession>
<dbReference type="Proteomes" id="UP000555564">
    <property type="component" value="Unassembled WGS sequence"/>
</dbReference>
<sequence length="405" mass="42738">MDASVYLHVEDVRDEGAGRVLDRVGGYGVREITVAAAYHAARDVTPHGGSRVTLRAEGVHFVPPPDLFKGLRLTPPVREGAAGGPLAVLREATLDRGMAMHGWAVFLHNLTLGLADPEVTMQDCFGGRGFPASLCPAHPDVRLYAVALARSVARLGVDSVVAESLHFGAFEQGHGHERSFVPLGPMDEFLFGLCFCAWCMRRAADLGVKAEVAREECARIVGGVLDGDPPAQGEVTRAALTAYAGPDVVAYARARSETVTSLVSEVSAAVAAEGSRLTFLDGTGHRKGHRDGLPPAGLAAHDAWQLGVDLVALGDLVPSFGVFAYARDPARVADDIGAYRRSVGADRDLRAVLRPGLPDTDSADRLADKIRAARAAGATATDFTTYGLLPYSVLARIPKALGHTP</sequence>
<dbReference type="EMBL" id="JACHIU010000001">
    <property type="protein sequence ID" value="MBB6472165.1"/>
    <property type="molecule type" value="Genomic_DNA"/>
</dbReference>
<protein>
    <recommendedName>
        <fullName evidence="3">Alanine-rich protein</fullName>
    </recommendedName>
</protein>
<comment type="caution">
    <text evidence="1">The sequence shown here is derived from an EMBL/GenBank/DDBJ whole genome shotgun (WGS) entry which is preliminary data.</text>
</comment>